<dbReference type="InterPro" id="IPR045180">
    <property type="entry name" value="La_dom_prot"/>
</dbReference>
<feature type="compositionally biased region" description="Low complexity" evidence="5">
    <location>
        <begin position="1"/>
        <end position="13"/>
    </location>
</feature>
<feature type="compositionally biased region" description="Basic and acidic residues" evidence="5">
    <location>
        <begin position="488"/>
        <end position="497"/>
    </location>
</feature>
<feature type="compositionally biased region" description="Basic and acidic residues" evidence="5">
    <location>
        <begin position="431"/>
        <end position="444"/>
    </location>
</feature>
<dbReference type="Gene3D" id="3.30.70.330">
    <property type="match status" value="1"/>
</dbReference>
<dbReference type="PROSITE" id="PS50102">
    <property type="entry name" value="RRM"/>
    <property type="match status" value="1"/>
</dbReference>
<dbReference type="InterPro" id="IPR000504">
    <property type="entry name" value="RRM_dom"/>
</dbReference>
<gene>
    <name evidence="9" type="ORF">SeLEV6574_g01481</name>
    <name evidence="8" type="ORF">SeMB42_g03815</name>
</gene>
<dbReference type="GO" id="GO:0006396">
    <property type="term" value="P:RNA processing"/>
    <property type="evidence" value="ECO:0007669"/>
    <property type="project" value="InterPro"/>
</dbReference>
<feature type="compositionally biased region" description="Basic and acidic residues" evidence="5">
    <location>
        <begin position="384"/>
        <end position="399"/>
    </location>
</feature>
<reference evidence="10 11" key="1">
    <citation type="journal article" date="2019" name="Sci. Rep.">
        <title>Comparative genomics of chytrid fungi reveal insights into the obligate biotrophic and pathogenic lifestyle of Synchytrium endobioticum.</title>
        <authorList>
            <person name="van de Vossenberg B.T.L.H."/>
            <person name="Warris S."/>
            <person name="Nguyen H.D.T."/>
            <person name="van Gent-Pelzer M.P.E."/>
            <person name="Joly D.L."/>
            <person name="van de Geest H.C."/>
            <person name="Bonants P.J.M."/>
            <person name="Smith D.S."/>
            <person name="Levesque C.A."/>
            <person name="van der Lee T.A.J."/>
        </authorList>
    </citation>
    <scope>NUCLEOTIDE SEQUENCE [LARGE SCALE GENOMIC DNA]</scope>
    <source>
        <strain evidence="9 11">LEV6574</strain>
        <strain evidence="8 10">MB42</strain>
    </source>
</reference>
<dbReference type="SMART" id="SM00360">
    <property type="entry name" value="RRM"/>
    <property type="match status" value="1"/>
</dbReference>
<dbReference type="Proteomes" id="UP000317494">
    <property type="component" value="Unassembled WGS sequence"/>
</dbReference>
<dbReference type="InterPro" id="IPR002344">
    <property type="entry name" value="Lupus_La"/>
</dbReference>
<evidence type="ECO:0000259" key="7">
    <source>
        <dbReference type="PROSITE" id="PS50961"/>
    </source>
</evidence>
<evidence type="ECO:0008006" key="12">
    <source>
        <dbReference type="Google" id="ProtNLM"/>
    </source>
</evidence>
<organism evidence="9 11">
    <name type="scientific">Synchytrium endobioticum</name>
    <dbReference type="NCBI Taxonomy" id="286115"/>
    <lineage>
        <taxon>Eukaryota</taxon>
        <taxon>Fungi</taxon>
        <taxon>Fungi incertae sedis</taxon>
        <taxon>Chytridiomycota</taxon>
        <taxon>Chytridiomycota incertae sedis</taxon>
        <taxon>Chytridiomycetes</taxon>
        <taxon>Synchytriales</taxon>
        <taxon>Synchytriaceae</taxon>
        <taxon>Synchytrium</taxon>
    </lineage>
</organism>
<feature type="domain" description="HTH La-type RNA-binding" evidence="7">
    <location>
        <begin position="40"/>
        <end position="132"/>
    </location>
</feature>
<evidence type="ECO:0000256" key="5">
    <source>
        <dbReference type="SAM" id="MobiDB-lite"/>
    </source>
</evidence>
<dbReference type="InterPro" id="IPR012677">
    <property type="entry name" value="Nucleotide-bd_a/b_plait_sf"/>
</dbReference>
<dbReference type="STRING" id="286115.A0A507DDD7"/>
<dbReference type="PRINTS" id="PR00302">
    <property type="entry name" value="LUPUSLA"/>
</dbReference>
<keyword evidence="2 4" id="KW-0694">RNA-binding</keyword>
<protein>
    <recommendedName>
        <fullName evidence="12">HTH La-type RNA-binding domain-containing protein</fullName>
    </recommendedName>
</protein>
<dbReference type="EMBL" id="QEAM01000034">
    <property type="protein sequence ID" value="TPX49421.1"/>
    <property type="molecule type" value="Genomic_DNA"/>
</dbReference>
<evidence type="ECO:0000313" key="9">
    <source>
        <dbReference type="EMBL" id="TPX49421.1"/>
    </source>
</evidence>
<evidence type="ECO:0000256" key="1">
    <source>
        <dbReference type="ARBA" id="ARBA00004123"/>
    </source>
</evidence>
<feature type="region of interest" description="Disordered" evidence="5">
    <location>
        <begin position="1"/>
        <end position="38"/>
    </location>
</feature>
<comment type="subcellular location">
    <subcellularLocation>
        <location evidence="1">Nucleus</location>
    </subcellularLocation>
</comment>
<dbReference type="PANTHER" id="PTHR22792:SF140">
    <property type="entry name" value="ACHILLES, ISOFORM A"/>
    <property type="match status" value="1"/>
</dbReference>
<dbReference type="AlphaFoldDB" id="A0A507DDD7"/>
<dbReference type="SUPFAM" id="SSF46785">
    <property type="entry name" value="Winged helix' DNA-binding domain"/>
    <property type="match status" value="1"/>
</dbReference>
<feature type="compositionally biased region" description="Polar residues" evidence="5">
    <location>
        <begin position="445"/>
        <end position="459"/>
    </location>
</feature>
<dbReference type="GO" id="GO:1990904">
    <property type="term" value="C:ribonucleoprotein complex"/>
    <property type="evidence" value="ECO:0007669"/>
    <property type="project" value="InterPro"/>
</dbReference>
<feature type="domain" description="RRM" evidence="6">
    <location>
        <begin position="143"/>
        <end position="224"/>
    </location>
</feature>
<name>A0A507DDD7_9FUNG</name>
<evidence type="ECO:0000313" key="10">
    <source>
        <dbReference type="Proteomes" id="UP000317494"/>
    </source>
</evidence>
<keyword evidence="3" id="KW-0539">Nucleus</keyword>
<dbReference type="GO" id="GO:0003729">
    <property type="term" value="F:mRNA binding"/>
    <property type="evidence" value="ECO:0007669"/>
    <property type="project" value="TreeGrafter"/>
</dbReference>
<dbReference type="SUPFAM" id="SSF54928">
    <property type="entry name" value="RNA-binding domain, RBD"/>
    <property type="match status" value="1"/>
</dbReference>
<dbReference type="InterPro" id="IPR035979">
    <property type="entry name" value="RBD_domain_sf"/>
</dbReference>
<dbReference type="PROSITE" id="PS50961">
    <property type="entry name" value="HTH_LA"/>
    <property type="match status" value="1"/>
</dbReference>
<evidence type="ECO:0000259" key="6">
    <source>
        <dbReference type="PROSITE" id="PS50102"/>
    </source>
</evidence>
<dbReference type="SMART" id="SM00715">
    <property type="entry name" value="LA"/>
    <property type="match status" value="1"/>
</dbReference>
<evidence type="ECO:0000256" key="2">
    <source>
        <dbReference type="ARBA" id="ARBA00022884"/>
    </source>
</evidence>
<dbReference type="InterPro" id="IPR036390">
    <property type="entry name" value="WH_DNA-bd_sf"/>
</dbReference>
<evidence type="ECO:0000256" key="4">
    <source>
        <dbReference type="PROSITE-ProRule" id="PRU00332"/>
    </source>
</evidence>
<evidence type="ECO:0000256" key="3">
    <source>
        <dbReference type="ARBA" id="ARBA00023242"/>
    </source>
</evidence>
<comment type="caution">
    <text evidence="9">The sequence shown here is derived from an EMBL/GenBank/DDBJ whole genome shotgun (WGS) entry which is preliminary data.</text>
</comment>
<dbReference type="EMBL" id="QEAN01000142">
    <property type="protein sequence ID" value="TPX46172.1"/>
    <property type="molecule type" value="Genomic_DNA"/>
</dbReference>
<dbReference type="InterPro" id="IPR006630">
    <property type="entry name" value="La_HTH"/>
</dbReference>
<dbReference type="CDD" id="cd12291">
    <property type="entry name" value="RRM1_La"/>
    <property type="match status" value="1"/>
</dbReference>
<sequence length="524" mass="58799">MVTAALDEAAAAEQPMEDIGTKEVIKPSVPQNDDDEASAQEKVKELKALILKQAEYYFSDANLPTHLKLLRKLHVNNGWLNIKSLCKFEKMNSLSKDETFVATTLKASKELLELSSDGTKVRRRGYPASLNALRIDGAQPVQRSIYVKGFPKDLEDIEQTVKSSFETFGTITTVKPRTEKGDEPTFKGSVYVEFADVESARRARFNSEGLKYQDETLIIYSKEEYMNLKFKERMEQYQAKPWNVYYAYLCPPPVQIPLPPRPTKALLQFSFKDIQTGDGLPGVPFLNGVREFFSKPATTRWIAKPIGNVGFVLYSQPGDAEKALEHFGAHMQKPNGLFKGETTLRLPTEQEEETFWQSYESSLRGQISERTQHRNGCDRNNNGMRRDWKGGLNKRDFGNGRKGNRNNNNSQQPPKVSSAKPPQSRPNSVHADMKDKKKNDEKGNRTTQVAGQESATRTSTAEEDISDIKSSSHAETVIATDDVAIRGTKRELEHDESGGNLRKKEKCDKSGTSQDTSAAISAEE</sequence>
<dbReference type="VEuPathDB" id="FungiDB:SeMB42_g03815"/>
<dbReference type="Gene3D" id="1.10.10.10">
    <property type="entry name" value="Winged helix-like DNA-binding domain superfamily/Winged helix DNA-binding domain"/>
    <property type="match status" value="1"/>
</dbReference>
<dbReference type="Pfam" id="PF00076">
    <property type="entry name" value="RRM_1"/>
    <property type="match status" value="1"/>
</dbReference>
<dbReference type="Proteomes" id="UP000320475">
    <property type="component" value="Unassembled WGS sequence"/>
</dbReference>
<dbReference type="InterPro" id="IPR036388">
    <property type="entry name" value="WH-like_DNA-bd_sf"/>
</dbReference>
<dbReference type="OrthoDB" id="439993at2759"/>
<evidence type="ECO:0000313" key="11">
    <source>
        <dbReference type="Proteomes" id="UP000320475"/>
    </source>
</evidence>
<feature type="region of interest" description="Disordered" evidence="5">
    <location>
        <begin position="359"/>
        <end position="524"/>
    </location>
</feature>
<evidence type="ECO:0000313" key="8">
    <source>
        <dbReference type="EMBL" id="TPX46172.1"/>
    </source>
</evidence>
<proteinExistence type="predicted"/>
<dbReference type="GO" id="GO:0005634">
    <property type="term" value="C:nucleus"/>
    <property type="evidence" value="ECO:0007669"/>
    <property type="project" value="UniProtKB-SubCell"/>
</dbReference>
<accession>A0A507DDD7</accession>
<dbReference type="PANTHER" id="PTHR22792">
    <property type="entry name" value="LUPUS LA PROTEIN-RELATED"/>
    <property type="match status" value="1"/>
</dbReference>
<dbReference type="Pfam" id="PF05383">
    <property type="entry name" value="La"/>
    <property type="match status" value="1"/>
</dbReference>
<keyword evidence="10" id="KW-1185">Reference proteome</keyword>
<feature type="compositionally biased region" description="Polar residues" evidence="5">
    <location>
        <begin position="510"/>
        <end position="524"/>
    </location>
</feature>
<feature type="compositionally biased region" description="Polar residues" evidence="5">
    <location>
        <begin position="359"/>
        <end position="369"/>
    </location>
</feature>